<feature type="compositionally biased region" description="Low complexity" evidence="1">
    <location>
        <begin position="305"/>
        <end position="325"/>
    </location>
</feature>
<dbReference type="RefSeq" id="WP_225266940.1">
    <property type="nucleotide sequence ID" value="NZ_CP084058.1"/>
</dbReference>
<proteinExistence type="predicted"/>
<evidence type="ECO:0000313" key="2">
    <source>
        <dbReference type="EMBL" id="SBO98246.1"/>
    </source>
</evidence>
<dbReference type="GO" id="GO:0016020">
    <property type="term" value="C:membrane"/>
    <property type="evidence" value="ECO:0007669"/>
    <property type="project" value="InterPro"/>
</dbReference>
<dbReference type="AlphaFoldDB" id="A0A1M4EHM5"/>
<gene>
    <name evidence="2" type="ORF">BN4615_P7762</name>
</gene>
<protein>
    <recommendedName>
        <fullName evidence="3">Copper transporter</fullName>
    </recommendedName>
</protein>
<evidence type="ECO:0008006" key="3">
    <source>
        <dbReference type="Google" id="ProtNLM"/>
    </source>
</evidence>
<organism evidence="2">
    <name type="scientific">Nonomuraea gerenzanensis</name>
    <dbReference type="NCBI Taxonomy" id="93944"/>
    <lineage>
        <taxon>Bacteria</taxon>
        <taxon>Bacillati</taxon>
        <taxon>Actinomycetota</taxon>
        <taxon>Actinomycetes</taxon>
        <taxon>Streptosporangiales</taxon>
        <taxon>Streptosporangiaceae</taxon>
        <taxon>Nonomuraea</taxon>
    </lineage>
</organism>
<dbReference type="Pfam" id="PF11382">
    <property type="entry name" value="MctB"/>
    <property type="match status" value="1"/>
</dbReference>
<name>A0A1M4EHM5_9ACTN</name>
<dbReference type="InterPro" id="IPR021522">
    <property type="entry name" value="MctB"/>
</dbReference>
<reference evidence="2" key="1">
    <citation type="submission" date="2016-04" db="EMBL/GenBank/DDBJ databases">
        <authorList>
            <person name="Evans L.H."/>
            <person name="Alamgir A."/>
            <person name="Owens N."/>
            <person name="Weber N.D."/>
            <person name="Virtaneva K."/>
            <person name="Barbian K."/>
            <person name="Babar A."/>
            <person name="Rosenke K."/>
        </authorList>
    </citation>
    <scope>NUCLEOTIDE SEQUENCE</scope>
    <source>
        <strain evidence="2">Nono1</strain>
    </source>
</reference>
<evidence type="ECO:0000256" key="1">
    <source>
        <dbReference type="SAM" id="MobiDB-lite"/>
    </source>
</evidence>
<dbReference type="EMBL" id="LT559118">
    <property type="protein sequence ID" value="SBO98246.1"/>
    <property type="molecule type" value="Genomic_DNA"/>
</dbReference>
<feature type="region of interest" description="Disordered" evidence="1">
    <location>
        <begin position="299"/>
        <end position="325"/>
    </location>
</feature>
<sequence>MIDFRYHLVSIVAIFLALAVGIVLGTTLLQGPAVKSIEEVTAGLTASNDELRAQIDTLRGREAGNDQFIISATGDLVAGDLAGQRVLLVESPGSSNAVREASEQVLDQAGAEISGRVALSEKFFDPKTKGVLDGLVNQLKPVNMVFPATATSWDRAAALLAATLVTTDQAQGGTPNPATADVLSTFEAGGLLTAEGDPVKRATLVVMFAPEKAYEGENAEAQAGAIVSVADGLDVGSQGAVLAGTADAAAPAGDAITAVRDEGEVSKRVSTVDTADMPVGRVAIVYSLREQLSGRAGQYGVGKGASAPVPAVTSATPSPTTTSGS</sequence>
<accession>A0A1M4EHM5</accession>
<dbReference type="GO" id="GO:0055070">
    <property type="term" value="P:copper ion homeostasis"/>
    <property type="evidence" value="ECO:0007669"/>
    <property type="project" value="InterPro"/>
</dbReference>